<gene>
    <name evidence="1" type="ORF">Pla52n_22300</name>
</gene>
<reference evidence="1 2" key="1">
    <citation type="submission" date="2019-02" db="EMBL/GenBank/DDBJ databases">
        <title>Deep-cultivation of Planctomycetes and their phenomic and genomic characterization uncovers novel biology.</title>
        <authorList>
            <person name="Wiegand S."/>
            <person name="Jogler M."/>
            <person name="Boedeker C."/>
            <person name="Pinto D."/>
            <person name="Vollmers J."/>
            <person name="Rivas-Marin E."/>
            <person name="Kohn T."/>
            <person name="Peeters S.H."/>
            <person name="Heuer A."/>
            <person name="Rast P."/>
            <person name="Oberbeckmann S."/>
            <person name="Bunk B."/>
            <person name="Jeske O."/>
            <person name="Meyerdierks A."/>
            <person name="Storesund J.E."/>
            <person name="Kallscheuer N."/>
            <person name="Luecker S."/>
            <person name="Lage O.M."/>
            <person name="Pohl T."/>
            <person name="Merkel B.J."/>
            <person name="Hornburger P."/>
            <person name="Mueller R.-W."/>
            <person name="Bruemmer F."/>
            <person name="Labrenz M."/>
            <person name="Spormann A.M."/>
            <person name="Op Den Camp H."/>
            <person name="Overmann J."/>
            <person name="Amann R."/>
            <person name="Jetten M.S.M."/>
            <person name="Mascher T."/>
            <person name="Medema M.H."/>
            <person name="Devos D.P."/>
            <person name="Kaster A.-K."/>
            <person name="Ovreas L."/>
            <person name="Rohde M."/>
            <person name="Galperin M.Y."/>
            <person name="Jogler C."/>
        </authorList>
    </citation>
    <scope>NUCLEOTIDE SEQUENCE [LARGE SCALE GENOMIC DNA]</scope>
    <source>
        <strain evidence="1 2">Pla52n</strain>
    </source>
</reference>
<dbReference type="AlphaFoldDB" id="A0A5C6B3K2"/>
<proteinExistence type="predicted"/>
<evidence type="ECO:0000313" key="2">
    <source>
        <dbReference type="Proteomes" id="UP000320176"/>
    </source>
</evidence>
<name>A0A5C6B3K2_9BACT</name>
<sequence>MQMASVKIDALDFVMHSMTYDCFSKLELIRRNRLYCCGRSLASA</sequence>
<dbReference type="EMBL" id="SJPN01000002">
    <property type="protein sequence ID" value="TWU06508.1"/>
    <property type="molecule type" value="Genomic_DNA"/>
</dbReference>
<protein>
    <submittedName>
        <fullName evidence="1">Uncharacterized protein</fullName>
    </submittedName>
</protein>
<accession>A0A5C6B3K2</accession>
<comment type="caution">
    <text evidence="1">The sequence shown here is derived from an EMBL/GenBank/DDBJ whole genome shotgun (WGS) entry which is preliminary data.</text>
</comment>
<organism evidence="1 2">
    <name type="scientific">Stieleria varia</name>
    <dbReference type="NCBI Taxonomy" id="2528005"/>
    <lineage>
        <taxon>Bacteria</taxon>
        <taxon>Pseudomonadati</taxon>
        <taxon>Planctomycetota</taxon>
        <taxon>Planctomycetia</taxon>
        <taxon>Pirellulales</taxon>
        <taxon>Pirellulaceae</taxon>
        <taxon>Stieleria</taxon>
    </lineage>
</organism>
<keyword evidence="2" id="KW-1185">Reference proteome</keyword>
<dbReference type="Proteomes" id="UP000320176">
    <property type="component" value="Unassembled WGS sequence"/>
</dbReference>
<evidence type="ECO:0000313" key="1">
    <source>
        <dbReference type="EMBL" id="TWU06508.1"/>
    </source>
</evidence>